<dbReference type="PANTHER" id="PTHR23408">
    <property type="entry name" value="METHYLMALONYL-COA MUTASE"/>
    <property type="match status" value="1"/>
</dbReference>
<feature type="non-terminal residue" evidence="2">
    <location>
        <position position="1"/>
    </location>
</feature>
<dbReference type="InterPro" id="IPR027417">
    <property type="entry name" value="P-loop_NTPase"/>
</dbReference>
<dbReference type="CDD" id="cd03114">
    <property type="entry name" value="MMAA-like"/>
    <property type="match status" value="1"/>
</dbReference>
<gene>
    <name evidence="2" type="ORF">LCGC14_2420120</name>
</gene>
<dbReference type="GO" id="GO:0003924">
    <property type="term" value="F:GTPase activity"/>
    <property type="evidence" value="ECO:0007669"/>
    <property type="project" value="InterPro"/>
</dbReference>
<sequence>RLCKKNLGCTGTAKMIFRDPSDYVQGVLKQDRRILSKTITLIESSLPSHQKLARIIIDHLLPYTGKGVRLGITGVPGVGKSCFIENFGMGLVEKDHRLAVLAIDPSSQRSGGSIMADKTRMEMLSADDRAFIRPSPSGGTLGGVARKTRETMLLCEAAGFDVIIIETVGVGQSETTVASMVDFFLVLLLAGAGDQLQGIKKGVLEIADALVINKADGDNIERAEKAKKEYESAISLLTPSIPSWAPPVLTCSALEKTGIDEIWNTVLEHNKKLSTTGELKEKRKKQAIAWMWSMVEEGLKDRFYKNAAITKKLTETIEEVEQGRATPTVAAFNLLHLLDN</sequence>
<dbReference type="EMBL" id="LAZR01036771">
    <property type="protein sequence ID" value="KKL23961.1"/>
    <property type="molecule type" value="Genomic_DNA"/>
</dbReference>
<dbReference type="Gene3D" id="1.10.287.130">
    <property type="match status" value="1"/>
</dbReference>
<organism evidence="2">
    <name type="scientific">marine sediment metagenome</name>
    <dbReference type="NCBI Taxonomy" id="412755"/>
    <lineage>
        <taxon>unclassified sequences</taxon>
        <taxon>metagenomes</taxon>
        <taxon>ecological metagenomes</taxon>
    </lineage>
</organism>
<dbReference type="GO" id="GO:0005737">
    <property type="term" value="C:cytoplasm"/>
    <property type="evidence" value="ECO:0007669"/>
    <property type="project" value="TreeGrafter"/>
</dbReference>
<dbReference type="AlphaFoldDB" id="A0A0F9E1Z5"/>
<comment type="similarity">
    <text evidence="1">Belongs to the SIMIBI class G3E GTPase family. ArgK/MeaB subfamily.</text>
</comment>
<dbReference type="SUPFAM" id="SSF52540">
    <property type="entry name" value="P-loop containing nucleoside triphosphate hydrolases"/>
    <property type="match status" value="1"/>
</dbReference>
<dbReference type="Gene3D" id="1.20.5.170">
    <property type="match status" value="1"/>
</dbReference>
<dbReference type="NCBIfam" id="TIGR00750">
    <property type="entry name" value="lao"/>
    <property type="match status" value="1"/>
</dbReference>
<dbReference type="Gene3D" id="3.40.50.300">
    <property type="entry name" value="P-loop containing nucleotide triphosphate hydrolases"/>
    <property type="match status" value="1"/>
</dbReference>
<evidence type="ECO:0000313" key="2">
    <source>
        <dbReference type="EMBL" id="KKL23961.1"/>
    </source>
</evidence>
<name>A0A0F9E1Z5_9ZZZZ</name>
<evidence type="ECO:0008006" key="3">
    <source>
        <dbReference type="Google" id="ProtNLM"/>
    </source>
</evidence>
<dbReference type="InterPro" id="IPR005129">
    <property type="entry name" value="GTPase_ArgK"/>
</dbReference>
<accession>A0A0F9E1Z5</accession>
<protein>
    <recommendedName>
        <fullName evidence="3">AAA+ ATPase domain-containing protein</fullName>
    </recommendedName>
</protein>
<dbReference type="Pfam" id="PF03308">
    <property type="entry name" value="MeaB"/>
    <property type="match status" value="1"/>
</dbReference>
<dbReference type="GO" id="GO:0005525">
    <property type="term" value="F:GTP binding"/>
    <property type="evidence" value="ECO:0007669"/>
    <property type="project" value="InterPro"/>
</dbReference>
<proteinExistence type="inferred from homology"/>
<reference evidence="2" key="1">
    <citation type="journal article" date="2015" name="Nature">
        <title>Complex archaea that bridge the gap between prokaryotes and eukaryotes.</title>
        <authorList>
            <person name="Spang A."/>
            <person name="Saw J.H."/>
            <person name="Jorgensen S.L."/>
            <person name="Zaremba-Niedzwiedzka K."/>
            <person name="Martijn J."/>
            <person name="Lind A.E."/>
            <person name="van Eijk R."/>
            <person name="Schleper C."/>
            <person name="Guy L."/>
            <person name="Ettema T.J."/>
        </authorList>
    </citation>
    <scope>NUCLEOTIDE SEQUENCE</scope>
</reference>
<dbReference type="NCBIfam" id="NF006958">
    <property type="entry name" value="PRK09435.1"/>
    <property type="match status" value="1"/>
</dbReference>
<dbReference type="PANTHER" id="PTHR23408:SF3">
    <property type="entry name" value="METHYLMALONIC ACIDURIA TYPE A PROTEIN, MITOCHONDRIAL"/>
    <property type="match status" value="1"/>
</dbReference>
<comment type="caution">
    <text evidence="2">The sequence shown here is derived from an EMBL/GenBank/DDBJ whole genome shotgun (WGS) entry which is preliminary data.</text>
</comment>
<evidence type="ECO:0000256" key="1">
    <source>
        <dbReference type="ARBA" id="ARBA00009625"/>
    </source>
</evidence>